<organism evidence="4">
    <name type="scientific">viral metagenome</name>
    <dbReference type="NCBI Taxonomy" id="1070528"/>
    <lineage>
        <taxon>unclassified sequences</taxon>
        <taxon>metagenomes</taxon>
        <taxon>organismal metagenomes</taxon>
    </lineage>
</organism>
<feature type="compositionally biased region" description="Acidic residues" evidence="2">
    <location>
        <begin position="501"/>
        <end position="538"/>
    </location>
</feature>
<feature type="domain" description="Bro-N" evidence="3">
    <location>
        <begin position="4"/>
        <end position="117"/>
    </location>
</feature>
<reference evidence="4" key="1">
    <citation type="journal article" date="2020" name="Nature">
        <title>Giant virus diversity and host interactions through global metagenomics.</title>
        <authorList>
            <person name="Schulz F."/>
            <person name="Roux S."/>
            <person name="Paez-Espino D."/>
            <person name="Jungbluth S."/>
            <person name="Walsh D.A."/>
            <person name="Denef V.J."/>
            <person name="McMahon K.D."/>
            <person name="Konstantinidis K.T."/>
            <person name="Eloe-Fadrosh E.A."/>
            <person name="Kyrpides N.C."/>
            <person name="Woyke T."/>
        </authorList>
    </citation>
    <scope>NUCLEOTIDE SEQUENCE</scope>
    <source>
        <strain evidence="4">GVMAG-M-3300023179-111</strain>
    </source>
</reference>
<dbReference type="PANTHER" id="PTHR36180:SF2">
    <property type="entry name" value="BRO FAMILY PROTEIN"/>
    <property type="match status" value="1"/>
</dbReference>
<dbReference type="EMBL" id="MN739711">
    <property type="protein sequence ID" value="QHT22509.1"/>
    <property type="molecule type" value="Genomic_DNA"/>
</dbReference>
<sequence length="583" mass="69088">MELINQLDETFKFENKEIRILGSYNEPFFVAKDICDVLGLSNITEALKNIPQKWKQIENLTSEKLKSGIMHQEQSRNMIILSEPAVYKLIMRSNKEIAQKFQEVVCEDILPSLRKKGEYKIQSILEKNKELEEEKFRIEKEKLQIEEENKRLEEEKKKTEEELTKLTRKYVKPPKEKIKDKNVVYLMTAEESEKVGEYVIGKAINLNNRQNNYNDGSKIFDFKVIYYISLESAKLMDIVEAAVLMKLAKYRSKAGRDVFLLPEPDISIFTNVFDECAKFYENVHEDDVVYAKKTKTNEDSERWNANRKKVVENYSKEKKEEIKAKEREYKIKNEEAFSELGKIIHNENREHYNKISNEYYENNKEDVKQKANEFYSNNKSFILEESKKRYDANKDGIKEVRKEYYDKNYKDKIATQRRKKEQCECGLIVTHYRMKKHKKTKKHNILMEIKNNNQAEILDAGKKRCDCGMIITLPCLQKHIKSNGHKMFIKLIEKMKKGENEDSDDESESENEDEESGEDEEDNEEEYEEKGEYEEEKGEENKSGNDDEICECGFILSSKCMRRHKKSKRHKLLMDKKLNDNKV</sequence>
<dbReference type="Pfam" id="PF02498">
    <property type="entry name" value="Bro-N"/>
    <property type="match status" value="1"/>
</dbReference>
<feature type="coiled-coil region" evidence="1">
    <location>
        <begin position="114"/>
        <end position="169"/>
    </location>
</feature>
<evidence type="ECO:0000313" key="4">
    <source>
        <dbReference type="EMBL" id="QHT22509.1"/>
    </source>
</evidence>
<feature type="compositionally biased region" description="Basic residues" evidence="2">
    <location>
        <begin position="562"/>
        <end position="571"/>
    </location>
</feature>
<proteinExistence type="predicted"/>
<feature type="compositionally biased region" description="Basic and acidic residues" evidence="2">
    <location>
        <begin position="572"/>
        <end position="583"/>
    </location>
</feature>
<evidence type="ECO:0000256" key="2">
    <source>
        <dbReference type="SAM" id="MobiDB-lite"/>
    </source>
</evidence>
<evidence type="ECO:0000259" key="3">
    <source>
        <dbReference type="PROSITE" id="PS51750"/>
    </source>
</evidence>
<feature type="coiled-coil region" evidence="1">
    <location>
        <begin position="308"/>
        <end position="335"/>
    </location>
</feature>
<accession>A0A6C0E2K0</accession>
<dbReference type="SMART" id="SM01040">
    <property type="entry name" value="Bro-N"/>
    <property type="match status" value="1"/>
</dbReference>
<feature type="region of interest" description="Disordered" evidence="2">
    <location>
        <begin position="562"/>
        <end position="583"/>
    </location>
</feature>
<dbReference type="InterPro" id="IPR003497">
    <property type="entry name" value="BRO_N_domain"/>
</dbReference>
<evidence type="ECO:0000256" key="1">
    <source>
        <dbReference type="SAM" id="Coils"/>
    </source>
</evidence>
<dbReference type="PROSITE" id="PS51750">
    <property type="entry name" value="BRO_N"/>
    <property type="match status" value="1"/>
</dbReference>
<feature type="region of interest" description="Disordered" evidence="2">
    <location>
        <begin position="497"/>
        <end position="548"/>
    </location>
</feature>
<dbReference type="AlphaFoldDB" id="A0A6C0E2K0"/>
<dbReference type="PANTHER" id="PTHR36180">
    <property type="entry name" value="DNA-BINDING PROTEIN-RELATED-RELATED"/>
    <property type="match status" value="1"/>
</dbReference>
<protein>
    <recommendedName>
        <fullName evidence="3">Bro-N domain-containing protein</fullName>
    </recommendedName>
</protein>
<name>A0A6C0E2K0_9ZZZZ</name>
<keyword evidence="1" id="KW-0175">Coiled coil</keyword>